<reference evidence="6 7" key="2">
    <citation type="submission" date="2019-03" db="EMBL/GenBank/DDBJ databases">
        <title>Genomic Encyclopedia of Type Strains, Phase IV (KMG-IV): sequencing the most valuable type-strain genomes for metagenomic binning, comparative biology and taxonomic classification.</title>
        <authorList>
            <person name="Goeker M."/>
        </authorList>
    </citation>
    <scope>NUCLEOTIDE SEQUENCE [LARGE SCALE GENOMIC DNA]</scope>
    <source>
        <strain evidence="6 7">DSM 103426</strain>
    </source>
</reference>
<gene>
    <name evidence="6" type="ORF">EDD74_10216</name>
    <name evidence="5" type="ORF">FAEUMB_19090</name>
</gene>
<reference evidence="5 8" key="1">
    <citation type="journal article" date="2018" name="Int. J. Syst. Evol. Microbiol.">
        <title>Draft Genome Sequence of Faecalimonas umbilicata JCM 30896T, an Acetate-Producing Bacterium Isolated from Human Feces.</title>
        <authorList>
            <person name="Sakamoto M."/>
            <person name="Ikeyama N."/>
            <person name="Yuki M."/>
            <person name="Ohkuma M."/>
        </authorList>
    </citation>
    <scope>NUCLEOTIDE SEQUENCE [LARGE SCALE GENOMIC DNA]</scope>
    <source>
        <strain evidence="5 8">EGH7</strain>
    </source>
</reference>
<dbReference type="SMART" id="SM00382">
    <property type="entry name" value="AAA"/>
    <property type="match status" value="1"/>
</dbReference>
<dbReference type="AlphaFoldDB" id="A0A4R3JRS9"/>
<dbReference type="PROSITE" id="PS50893">
    <property type="entry name" value="ABC_TRANSPORTER_2"/>
    <property type="match status" value="1"/>
</dbReference>
<dbReference type="Proteomes" id="UP000294613">
    <property type="component" value="Unassembled WGS sequence"/>
</dbReference>
<dbReference type="EMBL" id="BHEO01000008">
    <property type="protein sequence ID" value="GBU05368.1"/>
    <property type="molecule type" value="Genomic_DNA"/>
</dbReference>
<dbReference type="InterPro" id="IPR050763">
    <property type="entry name" value="ABC_transporter_ATP-binding"/>
</dbReference>
<evidence type="ECO:0000259" key="4">
    <source>
        <dbReference type="PROSITE" id="PS50893"/>
    </source>
</evidence>
<dbReference type="InterPro" id="IPR027417">
    <property type="entry name" value="P-loop_NTPase"/>
</dbReference>
<dbReference type="GO" id="GO:0016887">
    <property type="term" value="F:ATP hydrolysis activity"/>
    <property type="evidence" value="ECO:0007669"/>
    <property type="project" value="InterPro"/>
</dbReference>
<dbReference type="Pfam" id="PF00005">
    <property type="entry name" value="ABC_tran"/>
    <property type="match status" value="1"/>
</dbReference>
<keyword evidence="8" id="KW-1185">Reference proteome</keyword>
<dbReference type="InterPro" id="IPR003593">
    <property type="entry name" value="AAA+_ATPase"/>
</dbReference>
<protein>
    <submittedName>
        <fullName evidence="6">ABC-2 type transport system ATP-binding protein</fullName>
    </submittedName>
</protein>
<evidence type="ECO:0000256" key="2">
    <source>
        <dbReference type="ARBA" id="ARBA00022741"/>
    </source>
</evidence>
<feature type="domain" description="ABC transporter" evidence="4">
    <location>
        <begin position="4"/>
        <end position="257"/>
    </location>
</feature>
<evidence type="ECO:0000256" key="1">
    <source>
        <dbReference type="ARBA" id="ARBA00022448"/>
    </source>
</evidence>
<organism evidence="6 7">
    <name type="scientific">Faecalimonas umbilicata</name>
    <dbReference type="NCBI Taxonomy" id="1912855"/>
    <lineage>
        <taxon>Bacteria</taxon>
        <taxon>Bacillati</taxon>
        <taxon>Bacillota</taxon>
        <taxon>Clostridia</taxon>
        <taxon>Lachnospirales</taxon>
        <taxon>Lachnospiraceae</taxon>
        <taxon>Faecalimonas</taxon>
    </lineage>
</organism>
<dbReference type="Gene3D" id="3.40.50.300">
    <property type="entry name" value="P-loop containing nucleotide triphosphate hydrolases"/>
    <property type="match status" value="1"/>
</dbReference>
<dbReference type="PANTHER" id="PTHR42711">
    <property type="entry name" value="ABC TRANSPORTER ATP-BINDING PROTEIN"/>
    <property type="match status" value="1"/>
</dbReference>
<dbReference type="EMBL" id="SLZV01000002">
    <property type="protein sequence ID" value="TCS69849.1"/>
    <property type="molecule type" value="Genomic_DNA"/>
</dbReference>
<keyword evidence="2" id="KW-0547">Nucleotide-binding</keyword>
<dbReference type="GO" id="GO:0005524">
    <property type="term" value="F:ATP binding"/>
    <property type="evidence" value="ECO:0007669"/>
    <property type="project" value="UniProtKB-KW"/>
</dbReference>
<sequence>MKMIEVQHLCKEYKRKIVQPGLIGGVKGFLTPQFDNFCAVDDINFQIERGESVGYVGPNGSGKSTTIKMLSGVLTPTSGKIIVDGIEPIKKRIQNNKQIGVVFGNRSQLWWDVPIIESFRVLQRLYEIPKPIFDENIEKFRDILGLEKLLNVPERQLSLGQRMRCNITAAFLHNPKIVYLDEPTIGLDAESKQRIRAFIKQMNEEKKTTFIVTSHDFQDIEALCKRIILINKGKIVVDSDMEHIRKEFTEFKRITVEVKKNAVEMARSSKAAGMNVKVVDDYHLEIIYRPEEKNPMEIMVELGKYGEIVDISITGQDIESIIQRIVTENNKDRR</sequence>
<evidence type="ECO:0000256" key="3">
    <source>
        <dbReference type="ARBA" id="ARBA00022840"/>
    </source>
</evidence>
<dbReference type="PANTHER" id="PTHR42711:SF1">
    <property type="entry name" value="ABC-TRANSPORT PROTEIN, ATP-BINDING COMPONENT"/>
    <property type="match status" value="1"/>
</dbReference>
<name>A0A4R3JRS9_9FIRM</name>
<evidence type="ECO:0000313" key="7">
    <source>
        <dbReference type="Proteomes" id="UP000294613"/>
    </source>
</evidence>
<dbReference type="Proteomes" id="UP000702954">
    <property type="component" value="Unassembled WGS sequence"/>
</dbReference>
<keyword evidence="1" id="KW-0813">Transport</keyword>
<evidence type="ECO:0000313" key="6">
    <source>
        <dbReference type="EMBL" id="TCS69849.1"/>
    </source>
</evidence>
<dbReference type="SUPFAM" id="SSF52540">
    <property type="entry name" value="P-loop containing nucleoside triphosphate hydrolases"/>
    <property type="match status" value="1"/>
</dbReference>
<dbReference type="InterPro" id="IPR003439">
    <property type="entry name" value="ABC_transporter-like_ATP-bd"/>
</dbReference>
<comment type="caution">
    <text evidence="6">The sequence shown here is derived from an EMBL/GenBank/DDBJ whole genome shotgun (WGS) entry which is preliminary data.</text>
</comment>
<keyword evidence="3 6" id="KW-0067">ATP-binding</keyword>
<proteinExistence type="predicted"/>
<evidence type="ECO:0000313" key="5">
    <source>
        <dbReference type="EMBL" id="GBU05368.1"/>
    </source>
</evidence>
<accession>A0A4R3JRS9</accession>
<evidence type="ECO:0000313" key="8">
    <source>
        <dbReference type="Proteomes" id="UP000702954"/>
    </source>
</evidence>